<gene>
    <name evidence="1" type="ORF">C7M84_014989</name>
</gene>
<evidence type="ECO:0000313" key="1">
    <source>
        <dbReference type="EMBL" id="ROT66951.1"/>
    </source>
</evidence>
<dbReference type="OrthoDB" id="6337600at2759"/>
<organism evidence="1 2">
    <name type="scientific">Penaeus vannamei</name>
    <name type="common">Whiteleg shrimp</name>
    <name type="synonym">Litopenaeus vannamei</name>
    <dbReference type="NCBI Taxonomy" id="6689"/>
    <lineage>
        <taxon>Eukaryota</taxon>
        <taxon>Metazoa</taxon>
        <taxon>Ecdysozoa</taxon>
        <taxon>Arthropoda</taxon>
        <taxon>Crustacea</taxon>
        <taxon>Multicrustacea</taxon>
        <taxon>Malacostraca</taxon>
        <taxon>Eumalacostraca</taxon>
        <taxon>Eucarida</taxon>
        <taxon>Decapoda</taxon>
        <taxon>Dendrobranchiata</taxon>
        <taxon>Penaeoidea</taxon>
        <taxon>Penaeidae</taxon>
        <taxon>Penaeus</taxon>
    </lineage>
</organism>
<reference evidence="1 2" key="1">
    <citation type="submission" date="2018-04" db="EMBL/GenBank/DDBJ databases">
        <authorList>
            <person name="Zhang X."/>
            <person name="Yuan J."/>
            <person name="Li F."/>
            <person name="Xiang J."/>
        </authorList>
    </citation>
    <scope>NUCLEOTIDE SEQUENCE [LARGE SCALE GENOMIC DNA]</scope>
    <source>
        <tissue evidence="1">Muscle</tissue>
    </source>
</reference>
<dbReference type="AlphaFoldDB" id="A0A423SRY2"/>
<comment type="caution">
    <text evidence="1">The sequence shown here is derived from an EMBL/GenBank/DDBJ whole genome shotgun (WGS) entry which is preliminary data.</text>
</comment>
<reference evidence="1 2" key="2">
    <citation type="submission" date="2019-01" db="EMBL/GenBank/DDBJ databases">
        <title>The decoding of complex shrimp genome reveals the adaptation for benthos swimmer, frequently molting mechanism and breeding impact on genome.</title>
        <authorList>
            <person name="Sun Y."/>
            <person name="Gao Y."/>
            <person name="Yu Y."/>
        </authorList>
    </citation>
    <scope>NUCLEOTIDE SEQUENCE [LARGE SCALE GENOMIC DNA]</scope>
    <source>
        <tissue evidence="1">Muscle</tissue>
    </source>
</reference>
<evidence type="ECO:0000313" key="2">
    <source>
        <dbReference type="Proteomes" id="UP000283509"/>
    </source>
</evidence>
<dbReference type="Proteomes" id="UP000283509">
    <property type="component" value="Unassembled WGS sequence"/>
</dbReference>
<accession>A0A423SRY2</accession>
<sequence>MSTSLYLRVTRADSADGPEIEVTWTMPKQYPHLTLTWVALTYTSQVSEREVGNHQLEEGSGNYVIKGGLRYNQQYKICLITSSPACDHASSTCSYVKVPSAPSPKNAKECLVFFSLTTVFRKLPLIFSANSPLDLPLGIQRCEPMKSSLNTS</sequence>
<proteinExistence type="predicted"/>
<evidence type="ECO:0008006" key="3">
    <source>
        <dbReference type="Google" id="ProtNLM"/>
    </source>
</evidence>
<protein>
    <recommendedName>
        <fullName evidence="3">Fibronectin type-III domain-containing protein</fullName>
    </recommendedName>
</protein>
<keyword evidence="2" id="KW-1185">Reference proteome</keyword>
<dbReference type="EMBL" id="QCYY01002873">
    <property type="protein sequence ID" value="ROT66951.1"/>
    <property type="molecule type" value="Genomic_DNA"/>
</dbReference>
<name>A0A423SRY2_PENVA</name>